<dbReference type="WBParaSite" id="ALUE_0001669701-mRNA-1">
    <property type="protein sequence ID" value="ALUE_0001669701-mRNA-1"/>
    <property type="gene ID" value="ALUE_0001669701"/>
</dbReference>
<keyword evidence="1" id="KW-1133">Transmembrane helix</keyword>
<evidence type="ECO:0000313" key="3">
    <source>
        <dbReference type="WBParaSite" id="ALUE_0001669701-mRNA-1"/>
    </source>
</evidence>
<dbReference type="Pfam" id="PF10321">
    <property type="entry name" value="7TM_GPCR_Srt"/>
    <property type="match status" value="1"/>
</dbReference>
<dbReference type="InterPro" id="IPR019425">
    <property type="entry name" value="7TM_GPCR_serpentine_rcpt_Srt"/>
</dbReference>
<feature type="transmembrane region" description="Helical" evidence="1">
    <location>
        <begin position="33"/>
        <end position="58"/>
    </location>
</feature>
<organism evidence="2 3">
    <name type="scientific">Ascaris lumbricoides</name>
    <name type="common">Giant roundworm</name>
    <dbReference type="NCBI Taxonomy" id="6252"/>
    <lineage>
        <taxon>Eukaryota</taxon>
        <taxon>Metazoa</taxon>
        <taxon>Ecdysozoa</taxon>
        <taxon>Nematoda</taxon>
        <taxon>Chromadorea</taxon>
        <taxon>Rhabditida</taxon>
        <taxon>Spirurina</taxon>
        <taxon>Ascaridomorpha</taxon>
        <taxon>Ascaridoidea</taxon>
        <taxon>Ascarididae</taxon>
        <taxon>Ascaris</taxon>
    </lineage>
</organism>
<evidence type="ECO:0000313" key="2">
    <source>
        <dbReference type="Proteomes" id="UP000036681"/>
    </source>
</evidence>
<dbReference type="AlphaFoldDB" id="A0A0M3IEX2"/>
<sequence>MAAMGAIDIIQLTIGIISGYFSIVGASACNYTISMIICGLCVMGFWSLYCGVCIYLGINRCGDLYGGRFMVPGQFQNMSPAARNVSVSTLRRTIRIVHTSETSLICNYLHLLESIESCLTTVHQNSTNVLETYWSERSYAMQ</sequence>
<accession>A0A0M3IEX2</accession>
<feature type="transmembrane region" description="Helical" evidence="1">
    <location>
        <begin position="7"/>
        <end position="27"/>
    </location>
</feature>
<name>A0A0M3IEX2_ASCLU</name>
<proteinExistence type="predicted"/>
<keyword evidence="2" id="KW-1185">Reference proteome</keyword>
<keyword evidence="1" id="KW-0812">Transmembrane</keyword>
<dbReference type="Proteomes" id="UP000036681">
    <property type="component" value="Unplaced"/>
</dbReference>
<protein>
    <submittedName>
        <fullName evidence="3">AA_permease domain-containing protein</fullName>
    </submittedName>
</protein>
<reference evidence="3" key="1">
    <citation type="submission" date="2017-02" db="UniProtKB">
        <authorList>
            <consortium name="WormBaseParasite"/>
        </authorList>
    </citation>
    <scope>IDENTIFICATION</scope>
</reference>
<keyword evidence="1" id="KW-0472">Membrane</keyword>
<evidence type="ECO:0000256" key="1">
    <source>
        <dbReference type="SAM" id="Phobius"/>
    </source>
</evidence>